<dbReference type="Gene3D" id="3.40.50.2300">
    <property type="match status" value="1"/>
</dbReference>
<protein>
    <submittedName>
        <fullName evidence="4">Response regulator receiver protein</fullName>
    </submittedName>
</protein>
<dbReference type="SMART" id="SM00448">
    <property type="entry name" value="REC"/>
    <property type="match status" value="1"/>
</dbReference>
<reference evidence="4 5" key="1">
    <citation type="submission" date="2018-10" db="EMBL/GenBank/DDBJ databases">
        <title>Genomic Encyclopedia of Archaeal and Bacterial Type Strains, Phase II (KMG-II): from individual species to whole genera.</title>
        <authorList>
            <person name="Goeker M."/>
        </authorList>
    </citation>
    <scope>NUCLEOTIDE SEQUENCE [LARGE SCALE GENOMIC DNA]</scope>
    <source>
        <strain evidence="4 5">DSM 14954</strain>
    </source>
</reference>
<dbReference type="EMBL" id="RBIL01000002">
    <property type="protein sequence ID" value="RKQ86981.1"/>
    <property type="molecule type" value="Genomic_DNA"/>
</dbReference>
<dbReference type="InterPro" id="IPR011006">
    <property type="entry name" value="CheY-like_superfamily"/>
</dbReference>
<sequence>MTRTILIVDDDPMIRKLIATTLEDISGYRLQEAGDGLEAVERALTARPEIVFLDVDMPRLNGIETCRRLRSDPLTASATIVMLTGDSGDVVERGAQEAGADLFLTKPFSPLHLLRLVDRIGAAR</sequence>
<dbReference type="PANTHER" id="PTHR44591">
    <property type="entry name" value="STRESS RESPONSE REGULATOR PROTEIN 1"/>
    <property type="match status" value="1"/>
</dbReference>
<organism evidence="4 5">
    <name type="scientific">Solirubrobacter pauli</name>
    <dbReference type="NCBI Taxonomy" id="166793"/>
    <lineage>
        <taxon>Bacteria</taxon>
        <taxon>Bacillati</taxon>
        <taxon>Actinomycetota</taxon>
        <taxon>Thermoleophilia</taxon>
        <taxon>Solirubrobacterales</taxon>
        <taxon>Solirubrobacteraceae</taxon>
        <taxon>Solirubrobacter</taxon>
    </lineage>
</organism>
<dbReference type="RefSeq" id="WP_121255171.1">
    <property type="nucleotide sequence ID" value="NZ_RBIL01000002.1"/>
</dbReference>
<dbReference type="Pfam" id="PF00072">
    <property type="entry name" value="Response_reg"/>
    <property type="match status" value="1"/>
</dbReference>
<dbReference type="Proteomes" id="UP000278962">
    <property type="component" value="Unassembled WGS sequence"/>
</dbReference>
<gene>
    <name evidence="4" type="ORF">C8N24_5000</name>
</gene>
<dbReference type="PROSITE" id="PS50110">
    <property type="entry name" value="RESPONSE_REGULATORY"/>
    <property type="match status" value="1"/>
</dbReference>
<proteinExistence type="predicted"/>
<evidence type="ECO:0000259" key="3">
    <source>
        <dbReference type="PROSITE" id="PS50110"/>
    </source>
</evidence>
<dbReference type="OrthoDB" id="3197131at2"/>
<keyword evidence="1 2" id="KW-0597">Phosphoprotein</keyword>
<name>A0A660KZ33_9ACTN</name>
<comment type="caution">
    <text evidence="4">The sequence shown here is derived from an EMBL/GenBank/DDBJ whole genome shotgun (WGS) entry which is preliminary data.</text>
</comment>
<accession>A0A660KZ33</accession>
<evidence type="ECO:0000313" key="5">
    <source>
        <dbReference type="Proteomes" id="UP000278962"/>
    </source>
</evidence>
<keyword evidence="5" id="KW-1185">Reference proteome</keyword>
<dbReference type="AlphaFoldDB" id="A0A660KZ33"/>
<evidence type="ECO:0000256" key="2">
    <source>
        <dbReference type="PROSITE-ProRule" id="PRU00169"/>
    </source>
</evidence>
<dbReference type="SUPFAM" id="SSF52172">
    <property type="entry name" value="CheY-like"/>
    <property type="match status" value="1"/>
</dbReference>
<dbReference type="PANTHER" id="PTHR44591:SF3">
    <property type="entry name" value="RESPONSE REGULATORY DOMAIN-CONTAINING PROTEIN"/>
    <property type="match status" value="1"/>
</dbReference>
<evidence type="ECO:0000313" key="4">
    <source>
        <dbReference type="EMBL" id="RKQ86981.1"/>
    </source>
</evidence>
<dbReference type="InterPro" id="IPR050595">
    <property type="entry name" value="Bact_response_regulator"/>
</dbReference>
<feature type="domain" description="Response regulatory" evidence="3">
    <location>
        <begin position="4"/>
        <end position="121"/>
    </location>
</feature>
<feature type="modified residue" description="4-aspartylphosphate" evidence="2">
    <location>
        <position position="54"/>
    </location>
</feature>
<dbReference type="GO" id="GO:0000160">
    <property type="term" value="P:phosphorelay signal transduction system"/>
    <property type="evidence" value="ECO:0007669"/>
    <property type="project" value="InterPro"/>
</dbReference>
<dbReference type="InterPro" id="IPR001789">
    <property type="entry name" value="Sig_transdc_resp-reg_receiver"/>
</dbReference>
<evidence type="ECO:0000256" key="1">
    <source>
        <dbReference type="ARBA" id="ARBA00022553"/>
    </source>
</evidence>